<reference evidence="2" key="1">
    <citation type="submission" date="2020-04" db="EMBL/GenBank/DDBJ databases">
        <title>Draft genome resource of the tomato pathogen Pseudocercospora fuligena.</title>
        <authorList>
            <person name="Zaccaron A."/>
        </authorList>
    </citation>
    <scope>NUCLEOTIDE SEQUENCE</scope>
    <source>
        <strain evidence="2">PF001</strain>
    </source>
</reference>
<proteinExistence type="predicted"/>
<protein>
    <submittedName>
        <fullName evidence="2">Uncharacterized protein</fullName>
    </submittedName>
</protein>
<dbReference type="OrthoDB" id="3650767at2759"/>
<organism evidence="2 3">
    <name type="scientific">Pseudocercospora fuligena</name>
    <dbReference type="NCBI Taxonomy" id="685502"/>
    <lineage>
        <taxon>Eukaryota</taxon>
        <taxon>Fungi</taxon>
        <taxon>Dikarya</taxon>
        <taxon>Ascomycota</taxon>
        <taxon>Pezizomycotina</taxon>
        <taxon>Dothideomycetes</taxon>
        <taxon>Dothideomycetidae</taxon>
        <taxon>Mycosphaerellales</taxon>
        <taxon>Mycosphaerellaceae</taxon>
        <taxon>Pseudocercospora</taxon>
    </lineage>
</organism>
<sequence>MTGTRRIAATAMAVSALVIPLCYVAQSMQIGTLASATELNDTLVANAGFSLDDDKGPHWNAKNGVDCRFDSLETGICRDKKDSTTPFCYANETLVGWQNCLAPGGDLETYGLPICCTTYSTPRSCVWRGGETNSPKGHPVCAGQCHEGEVIVGWPSARGGTSESEPLTSPINECTKGQKLFCCLSRHWDDLNHVCKFGPCGGGCENGYERVTIGSDPNTCPDTQYNQQDYCCPSPKKFYKCRWAGSGQCEDNACVPGEVTITTHPFGDNSSPCTNGRLKSLCCQVSDETAFIPVDTQDLFPDPPPEEDYVNFEYQWLHGIPDSLSPMGNPFGWIFVQGPRGVVTSGKVKRDGSASDLSFLDCHGATGEHRQSIRFVCTSDSIHTDCNDMMEDGLPGTVIEMPERCTVGKYVVAHEVKISENQTLPDHLDHITNKTVLELTYDFDFGKVKRDSGDIWFRLDWSNVAGYWEDVVAEPVYKRRDLEPRFWSPDDADWEVKLRNFQDRADQDEGSVISQDFETILLSELTQCDEGQVASAEISVAGRVTGTIKAAVTMFGVIGPVPRIDHASVFIQGKIDGSMTTNVSMLGHLTSPQIVADLWPGGQALDWFYHPGLIGIDPEIRAQVALQVDADMEASFTTGARAFTSETHDLVGAWPHRLEVPSAQVSFDAPPTPFGGFIKDPNTPSNIDIDLRSMIGLHIWYAPYDPARENQKRQNYPGYWLSNDSYIMMDAIASSRIRADPAPVDNSVGATFNVSTLHDIAKLGIEYMDGMPEDSMDSHKHQMGSPEYGRTYASGFAPDYHPGGPEKQRPLIEVSDALLADAADMVCGTKKGKCKHGMYTCEIELCDEGDCNDDEDVLTGGMQKRTESSEQDILGTSRAYNVRFVNPSRSMRIYSTAYPSQGELFPAGTDLIFDYVNPTDCSVVSVTGYTERQGWSRYVTEHILELQTIARFLESAQSGILPSGKLYQTIGEQGISQDFFLKYWNSQSLPEDVVGIPGSSGTFYSRVPNERVFEILGSNQNRQHFVLARDEVNSFKGRLWNLMSPRDDYKMVRAIDAWLWHCDNPSKFLKPLKAARAVFSYAQHNDPVHDRLIEQVRLVKEQLQIIEGHLPEGSGLASAWEEYMDDFVAWMAKHAADWMEFHIKAVYDVVEYYFEHMNERPNNWRDVEDTLIVLEAAIATLFLRL</sequence>
<dbReference type="AlphaFoldDB" id="A0A8H6RFF1"/>
<dbReference type="EMBL" id="JABCIY010000168">
    <property type="protein sequence ID" value="KAF7190554.1"/>
    <property type="molecule type" value="Genomic_DNA"/>
</dbReference>
<feature type="chain" id="PRO_5034585157" evidence="1">
    <location>
        <begin position="28"/>
        <end position="1185"/>
    </location>
</feature>
<name>A0A8H6RFF1_9PEZI</name>
<dbReference type="Proteomes" id="UP000660729">
    <property type="component" value="Unassembled WGS sequence"/>
</dbReference>
<gene>
    <name evidence="2" type="ORF">HII31_07713</name>
</gene>
<feature type="signal peptide" evidence="1">
    <location>
        <begin position="1"/>
        <end position="27"/>
    </location>
</feature>
<keyword evidence="1" id="KW-0732">Signal</keyword>
<evidence type="ECO:0000313" key="2">
    <source>
        <dbReference type="EMBL" id="KAF7190554.1"/>
    </source>
</evidence>
<comment type="caution">
    <text evidence="2">The sequence shown here is derived from an EMBL/GenBank/DDBJ whole genome shotgun (WGS) entry which is preliminary data.</text>
</comment>
<accession>A0A8H6RFF1</accession>
<keyword evidence="3" id="KW-1185">Reference proteome</keyword>
<evidence type="ECO:0000256" key="1">
    <source>
        <dbReference type="SAM" id="SignalP"/>
    </source>
</evidence>
<evidence type="ECO:0000313" key="3">
    <source>
        <dbReference type="Proteomes" id="UP000660729"/>
    </source>
</evidence>